<evidence type="ECO:0000256" key="5">
    <source>
        <dbReference type="ARBA" id="ARBA00023134"/>
    </source>
</evidence>
<evidence type="ECO:0000256" key="2">
    <source>
        <dbReference type="ARBA" id="ARBA00022490"/>
    </source>
</evidence>
<evidence type="ECO:0000313" key="12">
    <source>
        <dbReference type="Proteomes" id="UP001187315"/>
    </source>
</evidence>
<dbReference type="AlphaFoldDB" id="A0AA88M338"/>
<feature type="domain" description="Septin-type G" evidence="10">
    <location>
        <begin position="306"/>
        <end position="578"/>
    </location>
</feature>
<dbReference type="PANTHER" id="PTHR18884">
    <property type="entry name" value="SEPTIN"/>
    <property type="match status" value="1"/>
</dbReference>
<keyword evidence="12" id="KW-1185">Reference proteome</keyword>
<keyword evidence="4 8" id="KW-0547">Nucleotide-binding</keyword>
<comment type="subcellular location">
    <subcellularLocation>
        <location evidence="1">Cytoplasm</location>
        <location evidence="1">Cytoskeleton</location>
    </subcellularLocation>
</comment>
<comment type="similarity">
    <text evidence="8">Belongs to the TRAFAC class TrmE-Era-EngA-EngB-Septin-like GTPase superfamily. Septin GTPase family.</text>
</comment>
<organism evidence="11 12">
    <name type="scientific">Tachysurus vachellii</name>
    <name type="common">Darkbarbel catfish</name>
    <name type="synonym">Pelteobagrus vachellii</name>
    <dbReference type="NCBI Taxonomy" id="175792"/>
    <lineage>
        <taxon>Eukaryota</taxon>
        <taxon>Metazoa</taxon>
        <taxon>Chordata</taxon>
        <taxon>Craniata</taxon>
        <taxon>Vertebrata</taxon>
        <taxon>Euteleostomi</taxon>
        <taxon>Actinopterygii</taxon>
        <taxon>Neopterygii</taxon>
        <taxon>Teleostei</taxon>
        <taxon>Ostariophysi</taxon>
        <taxon>Siluriformes</taxon>
        <taxon>Bagridae</taxon>
        <taxon>Tachysurus</taxon>
    </lineage>
</organism>
<keyword evidence="7" id="KW-0131">Cell cycle</keyword>
<feature type="compositionally biased region" description="Polar residues" evidence="9">
    <location>
        <begin position="44"/>
        <end position="65"/>
    </location>
</feature>
<dbReference type="GO" id="GO:0005856">
    <property type="term" value="C:cytoskeleton"/>
    <property type="evidence" value="ECO:0007669"/>
    <property type="project" value="UniProtKB-SubCell"/>
</dbReference>
<keyword evidence="5 8" id="KW-0342">GTP-binding</keyword>
<keyword evidence="2" id="KW-0963">Cytoplasm</keyword>
<dbReference type="PROSITE" id="PS51719">
    <property type="entry name" value="G_SEPTIN"/>
    <property type="match status" value="1"/>
</dbReference>
<dbReference type="EMBL" id="JAVHJS010000018">
    <property type="protein sequence ID" value="KAK2829198.1"/>
    <property type="molecule type" value="Genomic_DNA"/>
</dbReference>
<feature type="compositionally biased region" description="Low complexity" evidence="9">
    <location>
        <begin position="84"/>
        <end position="95"/>
    </location>
</feature>
<keyword evidence="6" id="KW-0206">Cytoskeleton</keyword>
<evidence type="ECO:0000313" key="11">
    <source>
        <dbReference type="EMBL" id="KAK2829198.1"/>
    </source>
</evidence>
<dbReference type="CDD" id="cd01850">
    <property type="entry name" value="CDC_Septin"/>
    <property type="match status" value="1"/>
</dbReference>
<keyword evidence="3" id="KW-0132">Cell division</keyword>
<evidence type="ECO:0000256" key="3">
    <source>
        <dbReference type="ARBA" id="ARBA00022618"/>
    </source>
</evidence>
<sequence length="596" mass="67456">MKKSSSGPPARSSSGRFRRLERGDSTGAVGTALKRSFEVEEVDSPTNPSQLSRRNVNPLRSSATSRFHELGSRNSENSSRHGSESSSSGQRSPKSSGRRMDLSRRTEISIDISSKQVDSLPSPGINRFGLRRPEISLHNRVPEPSSPRRAEITLSRAQEPLAAYRRADVPSSAARNPESVQKKAESPSTAESMSLLGRRTEPLLNRQVETPSPSRESENSFSSEASMTPSFTEYKTTPAAQENSSRATDRQEVISSHSYNSSNSSMAEPVIPEMPPAVCPEKPSVDFSYVGIDAILEQMRRKAMKQGFELNIMVVGQSGLGKSTLMNTLFKSKVSRKSVMGTAEERIPKTIEIKSISHDIEEKGVRMKLTVIDTPGFGDQINNENCWQPIMKFINEQYEQYLQEEININRKKRIPDSRVHCCIYFIPPTGHCLRPLDVEFMRRLSKVVNIVPVIAKADTLTLEERDFFKKKIREELRANNIDVYPQKEFDEDTEDRLINEKIREMIPFAVVGSDQEYQVNGRRLLGRKTKWGTIEVENIAHCEFAYLRDLLIRTHMQNIKDITSSIHYEMYRVRRLNENNMQANGLSEHHPASHEI</sequence>
<protein>
    <recommendedName>
        <fullName evidence="10">Septin-type G domain-containing protein</fullName>
    </recommendedName>
</protein>
<feature type="compositionally biased region" description="Basic and acidic residues" evidence="9">
    <location>
        <begin position="98"/>
        <end position="108"/>
    </location>
</feature>
<reference evidence="11" key="1">
    <citation type="submission" date="2023-08" db="EMBL/GenBank/DDBJ databases">
        <title>Pelteobagrus vachellii genome.</title>
        <authorList>
            <person name="Liu H."/>
        </authorList>
    </citation>
    <scope>NUCLEOTIDE SEQUENCE</scope>
    <source>
        <strain evidence="11">PRFRI_2022a</strain>
        <tissue evidence="11">Muscle</tissue>
    </source>
</reference>
<dbReference type="InterPro" id="IPR030379">
    <property type="entry name" value="G_SEPTIN_dom"/>
</dbReference>
<dbReference type="GO" id="GO:0005525">
    <property type="term" value="F:GTP binding"/>
    <property type="evidence" value="ECO:0007669"/>
    <property type="project" value="UniProtKB-KW"/>
</dbReference>
<gene>
    <name evidence="11" type="ORF">Q7C36_017188</name>
</gene>
<feature type="compositionally biased region" description="Basic and acidic residues" evidence="9">
    <location>
        <begin position="131"/>
        <end position="151"/>
    </location>
</feature>
<feature type="region of interest" description="Disordered" evidence="9">
    <location>
        <begin position="1"/>
        <end position="230"/>
    </location>
</feature>
<evidence type="ECO:0000256" key="7">
    <source>
        <dbReference type="ARBA" id="ARBA00023306"/>
    </source>
</evidence>
<evidence type="ECO:0000259" key="10">
    <source>
        <dbReference type="PROSITE" id="PS51719"/>
    </source>
</evidence>
<dbReference type="InterPro" id="IPR027417">
    <property type="entry name" value="P-loop_NTPase"/>
</dbReference>
<comment type="caution">
    <text evidence="11">The sequence shown here is derived from an EMBL/GenBank/DDBJ whole genome shotgun (WGS) entry which is preliminary data.</text>
</comment>
<proteinExistence type="inferred from homology"/>
<dbReference type="FunFam" id="3.40.50.300:FF:000143">
    <property type="entry name" value="septin-9 isoform X1"/>
    <property type="match status" value="1"/>
</dbReference>
<accession>A0AA88M338</accession>
<dbReference type="Pfam" id="PF00735">
    <property type="entry name" value="Septin"/>
    <property type="match status" value="1"/>
</dbReference>
<evidence type="ECO:0000256" key="4">
    <source>
        <dbReference type="ARBA" id="ARBA00022741"/>
    </source>
</evidence>
<evidence type="ECO:0000256" key="9">
    <source>
        <dbReference type="SAM" id="MobiDB-lite"/>
    </source>
</evidence>
<dbReference type="GO" id="GO:0051301">
    <property type="term" value="P:cell division"/>
    <property type="evidence" value="ECO:0007669"/>
    <property type="project" value="UniProtKB-KW"/>
</dbReference>
<dbReference type="InterPro" id="IPR016491">
    <property type="entry name" value="Septin"/>
</dbReference>
<dbReference type="Proteomes" id="UP001187315">
    <property type="component" value="Unassembled WGS sequence"/>
</dbReference>
<evidence type="ECO:0000256" key="1">
    <source>
        <dbReference type="ARBA" id="ARBA00004245"/>
    </source>
</evidence>
<dbReference type="Gene3D" id="3.40.50.300">
    <property type="entry name" value="P-loop containing nucleotide triphosphate hydrolases"/>
    <property type="match status" value="1"/>
</dbReference>
<dbReference type="SUPFAM" id="SSF52540">
    <property type="entry name" value="P-loop containing nucleoside triphosphate hydrolases"/>
    <property type="match status" value="1"/>
</dbReference>
<evidence type="ECO:0000256" key="6">
    <source>
        <dbReference type="ARBA" id="ARBA00023212"/>
    </source>
</evidence>
<name>A0AA88M338_TACVA</name>
<feature type="compositionally biased region" description="Low complexity" evidence="9">
    <location>
        <begin position="1"/>
        <end position="15"/>
    </location>
</feature>
<evidence type="ECO:0000256" key="8">
    <source>
        <dbReference type="RuleBase" id="RU004560"/>
    </source>
</evidence>